<dbReference type="AlphaFoldDB" id="A0A485KXT7"/>
<keyword evidence="1" id="KW-0472">Membrane</keyword>
<dbReference type="Proteomes" id="UP000332933">
    <property type="component" value="Unassembled WGS sequence"/>
</dbReference>
<dbReference type="EMBL" id="VJMH01005446">
    <property type="protein sequence ID" value="KAF0695881.1"/>
    <property type="molecule type" value="Genomic_DNA"/>
</dbReference>
<reference evidence="2" key="2">
    <citation type="submission" date="2019-06" db="EMBL/GenBank/DDBJ databases">
        <title>Genomics analysis of Aphanomyces spp. identifies a new class of oomycete effector associated with host adaptation.</title>
        <authorList>
            <person name="Gaulin E."/>
        </authorList>
    </citation>
    <scope>NUCLEOTIDE SEQUENCE</scope>
    <source>
        <strain evidence="2">CBS 578.67</strain>
    </source>
</reference>
<reference evidence="3 4" key="1">
    <citation type="submission" date="2019-03" db="EMBL/GenBank/DDBJ databases">
        <authorList>
            <person name="Gaulin E."/>
            <person name="Dumas B."/>
        </authorList>
    </citation>
    <scope>NUCLEOTIDE SEQUENCE [LARGE SCALE GENOMIC DNA]</scope>
    <source>
        <strain evidence="3">CBS 568.67</strain>
    </source>
</reference>
<dbReference type="EMBL" id="CAADRA010005467">
    <property type="protein sequence ID" value="VFT90160.1"/>
    <property type="molecule type" value="Genomic_DNA"/>
</dbReference>
<evidence type="ECO:0000313" key="3">
    <source>
        <dbReference type="EMBL" id="VFT90160.1"/>
    </source>
</evidence>
<evidence type="ECO:0000313" key="2">
    <source>
        <dbReference type="EMBL" id="KAF0695881.1"/>
    </source>
</evidence>
<organism evidence="3 4">
    <name type="scientific">Aphanomyces stellatus</name>
    <dbReference type="NCBI Taxonomy" id="120398"/>
    <lineage>
        <taxon>Eukaryota</taxon>
        <taxon>Sar</taxon>
        <taxon>Stramenopiles</taxon>
        <taxon>Oomycota</taxon>
        <taxon>Saprolegniomycetes</taxon>
        <taxon>Saprolegniales</taxon>
        <taxon>Verrucalvaceae</taxon>
        <taxon>Aphanomyces</taxon>
    </lineage>
</organism>
<gene>
    <name evidence="3" type="primary">Aste57867_13321</name>
    <name evidence="2" type="ORF">As57867_013272</name>
    <name evidence="3" type="ORF">ASTE57867_13321</name>
</gene>
<name>A0A485KXT7_9STRA</name>
<evidence type="ECO:0000313" key="4">
    <source>
        <dbReference type="Proteomes" id="UP000332933"/>
    </source>
</evidence>
<dbReference type="OrthoDB" id="67317at2759"/>
<evidence type="ECO:0000256" key="1">
    <source>
        <dbReference type="SAM" id="Phobius"/>
    </source>
</evidence>
<keyword evidence="1" id="KW-0812">Transmembrane</keyword>
<keyword evidence="4" id="KW-1185">Reference proteome</keyword>
<protein>
    <submittedName>
        <fullName evidence="3">Aste57867_13321 protein</fullName>
    </submittedName>
</protein>
<accession>A0A485KXT7</accession>
<feature type="transmembrane region" description="Helical" evidence="1">
    <location>
        <begin position="46"/>
        <end position="70"/>
    </location>
</feature>
<keyword evidence="1" id="KW-1133">Transmembrane helix</keyword>
<proteinExistence type="predicted"/>
<sequence>MQRKHFVCCASLSIAGVVFLSLLGALLFIQPQYVRGLDRSIPRRRLALNCWLAAAAYAATWFVSTVGLCIHARCRVRARRNSAYELKGLRRTLASWEDLGMPSRMEKQNSIVFSDDEDESVNGTAKEVTAA</sequence>